<proteinExistence type="predicted"/>
<gene>
    <name evidence="1" type="ORF">THAOC_00899</name>
</gene>
<dbReference type="Proteomes" id="UP000266841">
    <property type="component" value="Unassembled WGS sequence"/>
</dbReference>
<feature type="non-terminal residue" evidence="1">
    <location>
        <position position="252"/>
    </location>
</feature>
<comment type="caution">
    <text evidence="1">The sequence shown here is derived from an EMBL/GenBank/DDBJ whole genome shotgun (WGS) entry which is preliminary data.</text>
</comment>
<dbReference type="AlphaFoldDB" id="K0TEY6"/>
<reference evidence="1 2" key="1">
    <citation type="journal article" date="2012" name="Genome Biol.">
        <title>Genome and low-iron response of an oceanic diatom adapted to chronic iron limitation.</title>
        <authorList>
            <person name="Lommer M."/>
            <person name="Specht M."/>
            <person name="Roy A.S."/>
            <person name="Kraemer L."/>
            <person name="Andreson R."/>
            <person name="Gutowska M.A."/>
            <person name="Wolf J."/>
            <person name="Bergner S.V."/>
            <person name="Schilhabel M.B."/>
            <person name="Klostermeier U.C."/>
            <person name="Beiko R.G."/>
            <person name="Rosenstiel P."/>
            <person name="Hippler M."/>
            <person name="Laroche J."/>
        </authorList>
    </citation>
    <scope>NUCLEOTIDE SEQUENCE [LARGE SCALE GENOMIC DNA]</scope>
    <source>
        <strain evidence="1 2">CCMP1005</strain>
    </source>
</reference>
<name>K0TEY6_THAOC</name>
<sequence length="252" mass="28539">MPRADRQSRDIDEFRASLISDINNEASQESEPSDGLQSCTYCGSAYTNASARRIHEGQCRYQYAFPEMQFGAPEENELEFGGEADNFEAEDQELTCQFVSRSQVERQEEEVRRAPQEEGLGYVIDAKCYLRSRFLLTPPRSFPTGGVFTAINLPLFVTFFKDEKKINDSNEDDYVPNPPPTLVEMKDGLEELVTRFEEGGVDNVIGTKPWDIFVQFLVIFGPKCIPQRMSEQAAKKLDTGDLNNDLIAEFGQ</sequence>
<evidence type="ECO:0000313" key="1">
    <source>
        <dbReference type="EMBL" id="EJK77278.1"/>
    </source>
</evidence>
<evidence type="ECO:0000313" key="2">
    <source>
        <dbReference type="Proteomes" id="UP000266841"/>
    </source>
</evidence>
<keyword evidence="2" id="KW-1185">Reference proteome</keyword>
<organism evidence="1 2">
    <name type="scientific">Thalassiosira oceanica</name>
    <name type="common">Marine diatom</name>
    <dbReference type="NCBI Taxonomy" id="159749"/>
    <lineage>
        <taxon>Eukaryota</taxon>
        <taxon>Sar</taxon>
        <taxon>Stramenopiles</taxon>
        <taxon>Ochrophyta</taxon>
        <taxon>Bacillariophyta</taxon>
        <taxon>Coscinodiscophyceae</taxon>
        <taxon>Thalassiosirophycidae</taxon>
        <taxon>Thalassiosirales</taxon>
        <taxon>Thalassiosiraceae</taxon>
        <taxon>Thalassiosira</taxon>
    </lineage>
</organism>
<dbReference type="EMBL" id="AGNL01001082">
    <property type="protein sequence ID" value="EJK77278.1"/>
    <property type="molecule type" value="Genomic_DNA"/>
</dbReference>
<protein>
    <submittedName>
        <fullName evidence="1">Uncharacterized protein</fullName>
    </submittedName>
</protein>
<accession>K0TEY6</accession>